<evidence type="ECO:0000313" key="1">
    <source>
        <dbReference type="EMBL" id="GGH86280.1"/>
    </source>
</evidence>
<protein>
    <submittedName>
        <fullName evidence="1">Uncharacterized protein</fullName>
    </submittedName>
</protein>
<reference evidence="2" key="1">
    <citation type="journal article" date="2019" name="Int. J. Syst. Evol. Microbiol.">
        <title>The Global Catalogue of Microorganisms (GCM) 10K type strain sequencing project: providing services to taxonomists for standard genome sequencing and annotation.</title>
        <authorList>
            <consortium name="The Broad Institute Genomics Platform"/>
            <consortium name="The Broad Institute Genome Sequencing Center for Infectious Disease"/>
            <person name="Wu L."/>
            <person name="Ma J."/>
        </authorList>
    </citation>
    <scope>NUCLEOTIDE SEQUENCE [LARGE SCALE GENOMIC DNA]</scope>
    <source>
        <strain evidence="2">CCM 8702</strain>
    </source>
</reference>
<proteinExistence type="predicted"/>
<dbReference type="Proteomes" id="UP000605427">
    <property type="component" value="Unassembled WGS sequence"/>
</dbReference>
<comment type="caution">
    <text evidence="1">The sequence shown here is derived from an EMBL/GenBank/DDBJ whole genome shotgun (WGS) entry which is preliminary data.</text>
</comment>
<gene>
    <name evidence="1" type="ORF">GCM10007362_45680</name>
</gene>
<evidence type="ECO:0000313" key="2">
    <source>
        <dbReference type="Proteomes" id="UP000605427"/>
    </source>
</evidence>
<accession>A0ABQ2A973</accession>
<sequence length="61" mass="7218">MAAALKEFKNWVTGARQSEKTLGDDEYRRLEFSVERHLHTPQVPSPITYQEEARIKMVQYH</sequence>
<name>A0ABQ2A973_9BACL</name>
<keyword evidence="2" id="KW-1185">Reference proteome</keyword>
<dbReference type="EMBL" id="BMDD01000007">
    <property type="protein sequence ID" value="GGH86280.1"/>
    <property type="molecule type" value="Genomic_DNA"/>
</dbReference>
<dbReference type="RefSeq" id="WP_037286726.1">
    <property type="nucleotide sequence ID" value="NZ_BMDD01000007.1"/>
</dbReference>
<organism evidence="1 2">
    <name type="scientific">Saccharibacillus endophyticus</name>
    <dbReference type="NCBI Taxonomy" id="2060666"/>
    <lineage>
        <taxon>Bacteria</taxon>
        <taxon>Bacillati</taxon>
        <taxon>Bacillota</taxon>
        <taxon>Bacilli</taxon>
        <taxon>Bacillales</taxon>
        <taxon>Paenibacillaceae</taxon>
        <taxon>Saccharibacillus</taxon>
    </lineage>
</organism>